<proteinExistence type="predicted"/>
<feature type="compositionally biased region" description="Acidic residues" evidence="1">
    <location>
        <begin position="85"/>
        <end position="99"/>
    </location>
</feature>
<evidence type="ECO:0000256" key="1">
    <source>
        <dbReference type="SAM" id="MobiDB-lite"/>
    </source>
</evidence>
<dbReference type="EMBL" id="JBJKBG010000011">
    <property type="protein sequence ID" value="KAL3714509.1"/>
    <property type="molecule type" value="Genomic_DNA"/>
</dbReference>
<gene>
    <name evidence="2" type="ORF">ACJRO7_006433</name>
</gene>
<comment type="caution">
    <text evidence="2">The sequence shown here is derived from an EMBL/GenBank/DDBJ whole genome shotgun (WGS) entry which is preliminary data.</text>
</comment>
<keyword evidence="3" id="KW-1185">Reference proteome</keyword>
<accession>A0ABD3IKG5</accession>
<protein>
    <submittedName>
        <fullName evidence="2">Uncharacterized protein</fullName>
    </submittedName>
</protein>
<sequence>MATETDDANELASANRLALKRIRECRLIYLIRAADELGCAQNREMNGLRRRKRRQAQTPAIGGEVRSDRKRRPTKLSLGLLSEPRDEEEEEEEEEEESTGCELLGGKKGGTRFCAPERQSWR</sequence>
<organism evidence="2 3">
    <name type="scientific">Eucalyptus globulus</name>
    <name type="common">Tasmanian blue gum</name>
    <dbReference type="NCBI Taxonomy" id="34317"/>
    <lineage>
        <taxon>Eukaryota</taxon>
        <taxon>Viridiplantae</taxon>
        <taxon>Streptophyta</taxon>
        <taxon>Embryophyta</taxon>
        <taxon>Tracheophyta</taxon>
        <taxon>Spermatophyta</taxon>
        <taxon>Magnoliopsida</taxon>
        <taxon>eudicotyledons</taxon>
        <taxon>Gunneridae</taxon>
        <taxon>Pentapetalae</taxon>
        <taxon>rosids</taxon>
        <taxon>malvids</taxon>
        <taxon>Myrtales</taxon>
        <taxon>Myrtaceae</taxon>
        <taxon>Myrtoideae</taxon>
        <taxon>Eucalypteae</taxon>
        <taxon>Eucalyptus</taxon>
    </lineage>
</organism>
<dbReference type="AlphaFoldDB" id="A0ABD3IKG5"/>
<reference evidence="2 3" key="1">
    <citation type="submission" date="2024-11" db="EMBL/GenBank/DDBJ databases">
        <title>Chromosome-level genome assembly of Eucalyptus globulus Labill. provides insights into its genome evolution.</title>
        <authorList>
            <person name="Li X."/>
        </authorList>
    </citation>
    <scope>NUCLEOTIDE SEQUENCE [LARGE SCALE GENOMIC DNA]</scope>
    <source>
        <strain evidence="2">CL2024</strain>
        <tissue evidence="2">Fresh tender leaves</tissue>
    </source>
</reference>
<evidence type="ECO:0000313" key="2">
    <source>
        <dbReference type="EMBL" id="KAL3714509.1"/>
    </source>
</evidence>
<name>A0ABD3IKG5_EUCGL</name>
<feature type="region of interest" description="Disordered" evidence="1">
    <location>
        <begin position="47"/>
        <end position="122"/>
    </location>
</feature>
<evidence type="ECO:0000313" key="3">
    <source>
        <dbReference type="Proteomes" id="UP001634007"/>
    </source>
</evidence>
<dbReference type="Proteomes" id="UP001634007">
    <property type="component" value="Unassembled WGS sequence"/>
</dbReference>